<evidence type="ECO:0000313" key="2">
    <source>
        <dbReference type="Proteomes" id="UP001431776"/>
    </source>
</evidence>
<accession>A0AAW6TW52</accession>
<sequence>MRIEIKYKSSEGPHLIDLCADELDQLRDASEVFVTQNHPATKSLSIEGAPDELELLAASLLNRAIALRRPMGTGID</sequence>
<dbReference type="Proteomes" id="UP001431776">
    <property type="component" value="Unassembled WGS sequence"/>
</dbReference>
<reference evidence="1" key="1">
    <citation type="submission" date="2023-05" db="EMBL/GenBank/DDBJ databases">
        <title>Anaerotaeda fermentans gen. nov., sp. nov., a novel anaerobic planctomycete of the new family within the order Sedimentisphaerales isolated from Taman Peninsula, Russia.</title>
        <authorList>
            <person name="Khomyakova M.A."/>
            <person name="Merkel A.Y."/>
            <person name="Slobodkin A.I."/>
        </authorList>
    </citation>
    <scope>NUCLEOTIDE SEQUENCE</scope>
    <source>
        <strain evidence="1">M17dextr</strain>
    </source>
</reference>
<evidence type="ECO:0000313" key="1">
    <source>
        <dbReference type="EMBL" id="MDI6448855.1"/>
    </source>
</evidence>
<name>A0AAW6TW52_9BACT</name>
<comment type="caution">
    <text evidence="1">The sequence shown here is derived from an EMBL/GenBank/DDBJ whole genome shotgun (WGS) entry which is preliminary data.</text>
</comment>
<protein>
    <submittedName>
        <fullName evidence="1">Uncharacterized protein</fullName>
    </submittedName>
</protein>
<proteinExistence type="predicted"/>
<dbReference type="AlphaFoldDB" id="A0AAW6TW52"/>
<dbReference type="EMBL" id="JASCXX010000007">
    <property type="protein sequence ID" value="MDI6448855.1"/>
    <property type="molecule type" value="Genomic_DNA"/>
</dbReference>
<dbReference type="RefSeq" id="WP_349244266.1">
    <property type="nucleotide sequence ID" value="NZ_JASCXX010000007.1"/>
</dbReference>
<gene>
    <name evidence="1" type="ORF">QJ522_07335</name>
</gene>
<keyword evidence="2" id="KW-1185">Reference proteome</keyword>
<organism evidence="1 2">
    <name type="scientific">Anaerobaca lacustris</name>
    <dbReference type="NCBI Taxonomy" id="3044600"/>
    <lineage>
        <taxon>Bacteria</taxon>
        <taxon>Pseudomonadati</taxon>
        <taxon>Planctomycetota</taxon>
        <taxon>Phycisphaerae</taxon>
        <taxon>Sedimentisphaerales</taxon>
        <taxon>Anaerobacaceae</taxon>
        <taxon>Anaerobaca</taxon>
    </lineage>
</organism>